<gene>
    <name evidence="2" type="ORF">KXQ929_LOCUS52380</name>
</gene>
<feature type="region of interest" description="Disordered" evidence="1">
    <location>
        <begin position="1"/>
        <end position="34"/>
    </location>
</feature>
<dbReference type="Proteomes" id="UP000663868">
    <property type="component" value="Unassembled WGS sequence"/>
</dbReference>
<evidence type="ECO:0000313" key="2">
    <source>
        <dbReference type="EMBL" id="CAF4424114.1"/>
    </source>
</evidence>
<reference evidence="2" key="1">
    <citation type="submission" date="2021-02" db="EMBL/GenBank/DDBJ databases">
        <authorList>
            <person name="Nowell W R."/>
        </authorList>
    </citation>
    <scope>NUCLEOTIDE SEQUENCE</scope>
</reference>
<name>A0A820QQW2_9BILA</name>
<dbReference type="AlphaFoldDB" id="A0A820QQW2"/>
<dbReference type="EMBL" id="CAJOBB010027616">
    <property type="protein sequence ID" value="CAF4424114.1"/>
    <property type="molecule type" value="Genomic_DNA"/>
</dbReference>
<comment type="caution">
    <text evidence="2">The sequence shown here is derived from an EMBL/GenBank/DDBJ whole genome shotgun (WGS) entry which is preliminary data.</text>
</comment>
<proteinExistence type="predicted"/>
<accession>A0A820QQW2</accession>
<feature type="compositionally biased region" description="Basic and acidic residues" evidence="1">
    <location>
        <begin position="1"/>
        <end position="13"/>
    </location>
</feature>
<protein>
    <submittedName>
        <fullName evidence="2">Uncharacterized protein</fullName>
    </submittedName>
</protein>
<feature type="non-terminal residue" evidence="2">
    <location>
        <position position="1"/>
    </location>
</feature>
<evidence type="ECO:0000256" key="1">
    <source>
        <dbReference type="SAM" id="MobiDB-lite"/>
    </source>
</evidence>
<evidence type="ECO:0000313" key="3">
    <source>
        <dbReference type="Proteomes" id="UP000663868"/>
    </source>
</evidence>
<organism evidence="2 3">
    <name type="scientific">Adineta steineri</name>
    <dbReference type="NCBI Taxonomy" id="433720"/>
    <lineage>
        <taxon>Eukaryota</taxon>
        <taxon>Metazoa</taxon>
        <taxon>Spiralia</taxon>
        <taxon>Gnathifera</taxon>
        <taxon>Rotifera</taxon>
        <taxon>Eurotatoria</taxon>
        <taxon>Bdelloidea</taxon>
        <taxon>Adinetida</taxon>
        <taxon>Adinetidae</taxon>
        <taxon>Adineta</taxon>
    </lineage>
</organism>
<sequence length="34" mass="3849">MATVHDAVHHIQDEITEINDQENKDSNNISSNTK</sequence>